<evidence type="ECO:0000256" key="7">
    <source>
        <dbReference type="SAM" id="Phobius"/>
    </source>
</evidence>
<keyword evidence="7" id="KW-1133">Transmembrane helix</keyword>
<dbReference type="InterPro" id="IPR021127">
    <property type="entry name" value="CRISPR_associated_Cas2"/>
</dbReference>
<keyword evidence="3 9" id="KW-0255">Endonuclease</keyword>
<dbReference type="InterPro" id="IPR048846">
    <property type="entry name" value="PaaX-like_central"/>
</dbReference>
<evidence type="ECO:0000256" key="3">
    <source>
        <dbReference type="ARBA" id="ARBA00022759"/>
    </source>
</evidence>
<reference evidence="9 10" key="1">
    <citation type="journal article" date="2016" name="Nat. Commun.">
        <title>Thousands of microbial genomes shed light on interconnected biogeochemical processes in an aquifer system.</title>
        <authorList>
            <person name="Anantharaman K."/>
            <person name="Brown C.T."/>
            <person name="Hug L.A."/>
            <person name="Sharon I."/>
            <person name="Castelle C.J."/>
            <person name="Probst A.J."/>
            <person name="Thomas B.C."/>
            <person name="Singh A."/>
            <person name="Wilkins M.J."/>
            <person name="Karaoz U."/>
            <person name="Brodie E.L."/>
            <person name="Williams K.H."/>
            <person name="Hubbard S.S."/>
            <person name="Banfield J.F."/>
        </authorList>
    </citation>
    <scope>NUCLEOTIDE SEQUENCE [LARGE SCALE GENOMIC DNA]</scope>
</reference>
<keyword evidence="5" id="KW-0460">Magnesium</keyword>
<dbReference type="GO" id="GO:0043571">
    <property type="term" value="P:maintenance of CRISPR repeat elements"/>
    <property type="evidence" value="ECO:0007669"/>
    <property type="project" value="InterPro"/>
</dbReference>
<protein>
    <submittedName>
        <fullName evidence="9">CRISPR-associated endonuclease Cas2</fullName>
    </submittedName>
</protein>
<dbReference type="GO" id="GO:0004521">
    <property type="term" value="F:RNA endonuclease activity"/>
    <property type="evidence" value="ECO:0007669"/>
    <property type="project" value="InterPro"/>
</dbReference>
<keyword evidence="2" id="KW-0479">Metal-binding</keyword>
<feature type="transmembrane region" description="Helical" evidence="7">
    <location>
        <begin position="12"/>
        <end position="35"/>
    </location>
</feature>
<evidence type="ECO:0000256" key="6">
    <source>
        <dbReference type="ARBA" id="ARBA00023118"/>
    </source>
</evidence>
<comment type="caution">
    <text evidence="9">The sequence shown here is derived from an EMBL/GenBank/DDBJ whole genome shotgun (WGS) entry which is preliminary data.</text>
</comment>
<keyword evidence="1" id="KW-0540">Nuclease</keyword>
<dbReference type="AlphaFoldDB" id="A0A1G2QPP7"/>
<accession>A0A1G2QPP7</accession>
<name>A0A1G2QPP7_9BACT</name>
<dbReference type="Gene3D" id="3.30.70.2650">
    <property type="match status" value="1"/>
</dbReference>
<sequence>MSRKTDITKLVLTAVGVAGIMAVAVVAPNVIGAFAKLQKRHRKYRQRYYVNRVIKKLIEQKKVEYIKNNQGMICLRLTKIGKDELKKYALDSLTIKKPWRWDGRFRVIIFDIKEFKKQTRNALRKWLEHLGFVRLQNSVWVYPYDCREVIVLLKSHFHVGKEVLYMTVDSIENDKWLRKEFDLRQN</sequence>
<evidence type="ECO:0000256" key="5">
    <source>
        <dbReference type="ARBA" id="ARBA00022842"/>
    </source>
</evidence>
<proteinExistence type="predicted"/>
<dbReference type="SUPFAM" id="SSF143430">
    <property type="entry name" value="TTP0101/SSO1404-like"/>
    <property type="match status" value="1"/>
</dbReference>
<dbReference type="Pfam" id="PF20803">
    <property type="entry name" value="PaaX_M"/>
    <property type="match status" value="1"/>
</dbReference>
<evidence type="ECO:0000256" key="2">
    <source>
        <dbReference type="ARBA" id="ARBA00022723"/>
    </source>
</evidence>
<evidence type="ECO:0000259" key="8">
    <source>
        <dbReference type="Pfam" id="PF20803"/>
    </source>
</evidence>
<evidence type="ECO:0000256" key="4">
    <source>
        <dbReference type="ARBA" id="ARBA00022801"/>
    </source>
</evidence>
<evidence type="ECO:0000256" key="1">
    <source>
        <dbReference type="ARBA" id="ARBA00022722"/>
    </source>
</evidence>
<dbReference type="EMBL" id="MHTM01000013">
    <property type="protein sequence ID" value="OHA62453.1"/>
    <property type="molecule type" value="Genomic_DNA"/>
</dbReference>
<dbReference type="Proteomes" id="UP000177140">
    <property type="component" value="Unassembled WGS sequence"/>
</dbReference>
<evidence type="ECO:0000313" key="10">
    <source>
        <dbReference type="Proteomes" id="UP000177140"/>
    </source>
</evidence>
<keyword evidence="6" id="KW-0051">Antiviral defense</keyword>
<feature type="domain" description="Transcriptional repressor PaaX-like central Cas2-like" evidence="8">
    <location>
        <begin position="100"/>
        <end position="172"/>
    </location>
</feature>
<organism evidence="9 10">
    <name type="scientific">Candidatus Vogelbacteria bacterium RIFOXYD2_FULL_44_9</name>
    <dbReference type="NCBI Taxonomy" id="1802441"/>
    <lineage>
        <taxon>Bacteria</taxon>
        <taxon>Candidatus Vogeliibacteriota</taxon>
    </lineage>
</organism>
<gene>
    <name evidence="9" type="ORF">A2556_01320</name>
</gene>
<keyword evidence="7" id="KW-0472">Membrane</keyword>
<keyword evidence="4" id="KW-0378">Hydrolase</keyword>
<evidence type="ECO:0000313" key="9">
    <source>
        <dbReference type="EMBL" id="OHA62453.1"/>
    </source>
</evidence>
<dbReference type="NCBIfam" id="TIGR01573">
    <property type="entry name" value="cas2"/>
    <property type="match status" value="1"/>
</dbReference>
<keyword evidence="7" id="KW-0812">Transmembrane</keyword>